<name>A0A6N2MM83_SALVM</name>
<dbReference type="EMBL" id="CAADRP010001739">
    <property type="protein sequence ID" value="VFU50731.1"/>
    <property type="molecule type" value="Genomic_DNA"/>
</dbReference>
<gene>
    <name evidence="4" type="ORF">SVIM_LOCUS339071</name>
</gene>
<feature type="repeat" description="PPR" evidence="3">
    <location>
        <begin position="72"/>
        <end position="106"/>
    </location>
</feature>
<dbReference type="PROSITE" id="PS51375">
    <property type="entry name" value="PPR"/>
    <property type="match status" value="2"/>
</dbReference>
<reference evidence="4" key="1">
    <citation type="submission" date="2019-03" db="EMBL/GenBank/DDBJ databases">
        <authorList>
            <person name="Mank J."/>
            <person name="Almeida P."/>
        </authorList>
    </citation>
    <scope>NUCLEOTIDE SEQUENCE</scope>
    <source>
        <strain evidence="4">78183</strain>
    </source>
</reference>
<dbReference type="NCBIfam" id="TIGR00756">
    <property type="entry name" value="PPR"/>
    <property type="match status" value="2"/>
</dbReference>
<evidence type="ECO:0000313" key="4">
    <source>
        <dbReference type="EMBL" id="VFU50731.1"/>
    </source>
</evidence>
<comment type="similarity">
    <text evidence="1">Belongs to the PPR family. P subfamily.</text>
</comment>
<dbReference type="PANTHER" id="PTHR47941">
    <property type="entry name" value="PENTATRICOPEPTIDE REPEAT-CONTAINING PROTEIN 3, MITOCHONDRIAL"/>
    <property type="match status" value="1"/>
</dbReference>
<proteinExistence type="inferred from homology"/>
<evidence type="ECO:0000256" key="2">
    <source>
        <dbReference type="ARBA" id="ARBA00022737"/>
    </source>
</evidence>
<dbReference type="AlphaFoldDB" id="A0A6N2MM83"/>
<organism evidence="4">
    <name type="scientific">Salix viminalis</name>
    <name type="common">Common osier</name>
    <name type="synonym">Basket willow</name>
    <dbReference type="NCBI Taxonomy" id="40686"/>
    <lineage>
        <taxon>Eukaryota</taxon>
        <taxon>Viridiplantae</taxon>
        <taxon>Streptophyta</taxon>
        <taxon>Embryophyta</taxon>
        <taxon>Tracheophyta</taxon>
        <taxon>Spermatophyta</taxon>
        <taxon>Magnoliopsida</taxon>
        <taxon>eudicotyledons</taxon>
        <taxon>Gunneridae</taxon>
        <taxon>Pentapetalae</taxon>
        <taxon>rosids</taxon>
        <taxon>fabids</taxon>
        <taxon>Malpighiales</taxon>
        <taxon>Salicaceae</taxon>
        <taxon>Saliceae</taxon>
        <taxon>Salix</taxon>
    </lineage>
</organism>
<dbReference type="InterPro" id="IPR002885">
    <property type="entry name" value="PPR_rpt"/>
</dbReference>
<protein>
    <recommendedName>
        <fullName evidence="5">Pentacotripeptide-repeat region of PRORP domain-containing protein</fullName>
    </recommendedName>
</protein>
<sequence length="154" mass="17720">MVRKGCGPDVHSYNILINGYCKSRRMEEAKSLLAEMSHKALPPDTVCHLHTLMQVYSWEQFSRLFVDGIRPTLQTYSVMIKGLLKEGLSDEAYKSFRKMEDDGFTPDSCSYNVIIQGFLQNRTHQLLYNLLMKWLVRILSGFVYISDVTRSGIS</sequence>
<evidence type="ECO:0008006" key="5">
    <source>
        <dbReference type="Google" id="ProtNLM"/>
    </source>
</evidence>
<keyword evidence="2" id="KW-0677">Repeat</keyword>
<feature type="repeat" description="PPR" evidence="3">
    <location>
        <begin position="9"/>
        <end position="43"/>
    </location>
</feature>
<accession>A0A6N2MM83</accession>
<evidence type="ECO:0000256" key="1">
    <source>
        <dbReference type="ARBA" id="ARBA00007626"/>
    </source>
</evidence>
<dbReference type="InterPro" id="IPR011990">
    <property type="entry name" value="TPR-like_helical_dom_sf"/>
</dbReference>
<dbReference type="Pfam" id="PF13041">
    <property type="entry name" value="PPR_2"/>
    <property type="match status" value="2"/>
</dbReference>
<dbReference type="Gene3D" id="1.25.40.10">
    <property type="entry name" value="Tetratricopeptide repeat domain"/>
    <property type="match status" value="2"/>
</dbReference>
<evidence type="ECO:0000256" key="3">
    <source>
        <dbReference type="PROSITE-ProRule" id="PRU00708"/>
    </source>
</evidence>